<dbReference type="InParanoid" id="A0A2S8SRJ7"/>
<accession>A0A2S8SRJ7</accession>
<dbReference type="GO" id="GO:0015627">
    <property type="term" value="C:type II protein secretion system complex"/>
    <property type="evidence" value="ECO:0007669"/>
    <property type="project" value="TreeGrafter"/>
</dbReference>
<name>A0A2S8SRJ7_9BACT</name>
<comment type="caution">
    <text evidence="3">The sequence shown here is derived from an EMBL/GenBank/DDBJ whole genome shotgun (WGS) entry which is preliminary data.</text>
</comment>
<evidence type="ECO:0000313" key="4">
    <source>
        <dbReference type="Proteomes" id="UP000237684"/>
    </source>
</evidence>
<evidence type="ECO:0008006" key="5">
    <source>
        <dbReference type="Google" id="ProtNLM"/>
    </source>
</evidence>
<dbReference type="OrthoDB" id="9779724at2"/>
<feature type="region of interest" description="Disordered" evidence="1">
    <location>
        <begin position="270"/>
        <end position="290"/>
    </location>
</feature>
<dbReference type="GO" id="GO:0009306">
    <property type="term" value="P:protein secretion"/>
    <property type="evidence" value="ECO:0007669"/>
    <property type="project" value="TreeGrafter"/>
</dbReference>
<dbReference type="AlphaFoldDB" id="A0A2S8SRJ7"/>
<protein>
    <recommendedName>
        <fullName evidence="5">Type II and III secretion system protein</fullName>
    </recommendedName>
</protein>
<dbReference type="EMBL" id="NIGF01000012">
    <property type="protein sequence ID" value="PQV63405.1"/>
    <property type="molecule type" value="Genomic_DNA"/>
</dbReference>
<dbReference type="PANTHER" id="PTHR30332:SF17">
    <property type="entry name" value="TYPE IV PILIATION SYSTEM PROTEIN DR_0774-RELATED"/>
    <property type="match status" value="1"/>
</dbReference>
<keyword evidence="4" id="KW-1185">Reference proteome</keyword>
<feature type="chain" id="PRO_5015609607" description="Type II and III secretion system protein" evidence="2">
    <location>
        <begin position="25"/>
        <end position="376"/>
    </location>
</feature>
<keyword evidence="2" id="KW-0732">Signal</keyword>
<dbReference type="InterPro" id="IPR050810">
    <property type="entry name" value="Bact_Secretion_Sys_Channel"/>
</dbReference>
<organism evidence="3 4">
    <name type="scientific">Abditibacterium utsteinense</name>
    <dbReference type="NCBI Taxonomy" id="1960156"/>
    <lineage>
        <taxon>Bacteria</taxon>
        <taxon>Pseudomonadati</taxon>
        <taxon>Abditibacteriota</taxon>
        <taxon>Abditibacteriia</taxon>
        <taxon>Abditibacteriales</taxon>
        <taxon>Abditibacteriaceae</taxon>
        <taxon>Abditibacterium</taxon>
    </lineage>
</organism>
<evidence type="ECO:0000256" key="2">
    <source>
        <dbReference type="SAM" id="SignalP"/>
    </source>
</evidence>
<evidence type="ECO:0000313" key="3">
    <source>
        <dbReference type="EMBL" id="PQV63405.1"/>
    </source>
</evidence>
<sequence length="376" mass="40522">MSRRFSVLLAATALCVALNHVALAQNAPDVVRWQLIQVRNVPPVMMAHWLDFAHNAVSDQYKNAKPSWAIGKTASEIKTMLSLPTGVLAVTGVDSQNTLWVLGTEAGIQQTTEKVALLDQPLRQVEVSAQYVRISDADVKMLGIDFGKGQGAVKVGMAGGNIQAQIAALVAQKRAEILTAPRVIAIFGSTASLKSTTTTPVVLSISIPNQNDIKIRQVDKVDSLKDDSVVGVTTSIGLSVTPTFNADGTLALQMGPLRTLELTEVQMQLQRPSGPSELPDLQPGDLPNPYDGLPRRNSDSIILKNLDNIPAQPITLKDGQTAVLRGLNWDLIADGNMDFLGSKTRPTNVIALITPRIIRRAEDDVQDKVKNAVPQR</sequence>
<dbReference type="Proteomes" id="UP000237684">
    <property type="component" value="Unassembled WGS sequence"/>
</dbReference>
<feature type="signal peptide" evidence="2">
    <location>
        <begin position="1"/>
        <end position="24"/>
    </location>
</feature>
<dbReference type="RefSeq" id="WP_123580676.1">
    <property type="nucleotide sequence ID" value="NZ_NIGF01000012.1"/>
</dbReference>
<evidence type="ECO:0000256" key="1">
    <source>
        <dbReference type="SAM" id="MobiDB-lite"/>
    </source>
</evidence>
<dbReference type="PANTHER" id="PTHR30332">
    <property type="entry name" value="PROBABLE GENERAL SECRETION PATHWAY PROTEIN D"/>
    <property type="match status" value="1"/>
</dbReference>
<proteinExistence type="predicted"/>
<gene>
    <name evidence="3" type="ORF">B1R32_11260</name>
</gene>
<reference evidence="3 4" key="1">
    <citation type="journal article" date="2018" name="Syst. Appl. Microbiol.">
        <title>Abditibacterium utsteinense sp. nov., the first cultivated member of candidate phylum FBP, isolated from ice-free Antarctic soil samples.</title>
        <authorList>
            <person name="Tahon G."/>
            <person name="Tytgat B."/>
            <person name="Lebbe L."/>
            <person name="Carlier A."/>
            <person name="Willems A."/>
        </authorList>
    </citation>
    <scope>NUCLEOTIDE SEQUENCE [LARGE SCALE GENOMIC DNA]</scope>
    <source>
        <strain evidence="3 4">LMG 29911</strain>
    </source>
</reference>